<dbReference type="RefSeq" id="WP_068382225.1">
    <property type="nucleotide sequence ID" value="NZ_LSNE01000020.1"/>
</dbReference>
<evidence type="ECO:0000313" key="1">
    <source>
        <dbReference type="EMBL" id="KXI26782.1"/>
    </source>
</evidence>
<evidence type="ECO:0008006" key="3">
    <source>
        <dbReference type="Google" id="ProtNLM"/>
    </source>
</evidence>
<gene>
    <name evidence="1" type="ORF">AX660_03160</name>
</gene>
<dbReference type="EMBL" id="LSNE01000020">
    <property type="protein sequence ID" value="KXI26782.1"/>
    <property type="molecule type" value="Genomic_DNA"/>
</dbReference>
<comment type="caution">
    <text evidence="1">The sequence shown here is derived from an EMBL/GenBank/DDBJ whole genome shotgun (WGS) entry which is preliminary data.</text>
</comment>
<keyword evidence="2" id="KW-1185">Reference proteome</keyword>
<dbReference type="STRING" id="1799789.AX660_03160"/>
<name>A0A148KKD7_9ALTE</name>
<dbReference type="Proteomes" id="UP000070299">
    <property type="component" value="Unassembled WGS sequence"/>
</dbReference>
<sequence length="93" mass="10767">MTTQVITTRFPYKDAEDLKHYAELKQVPLAELVRLCCKSYVELEQQKLQLEQLKNEITQATFTMLTTVTDMSNEERQNAARLINSELDGVMVE</sequence>
<reference evidence="2" key="1">
    <citation type="submission" date="2016-02" db="EMBL/GenBank/DDBJ databases">
        <authorList>
            <person name="Schultz-Johansen M."/>
            <person name="Glaring M.A."/>
            <person name="Bech P.K."/>
            <person name="Stougaard P."/>
        </authorList>
    </citation>
    <scope>NUCLEOTIDE SEQUENCE [LARGE SCALE GENOMIC DNA]</scope>
    <source>
        <strain evidence="2">S66</strain>
    </source>
</reference>
<proteinExistence type="predicted"/>
<protein>
    <recommendedName>
        <fullName evidence="3">CopG family transcriptional regulator</fullName>
    </recommendedName>
</protein>
<dbReference type="OrthoDB" id="9877424at2"/>
<organism evidence="1 2">
    <name type="scientific">Paraglaciecola hydrolytica</name>
    <dbReference type="NCBI Taxonomy" id="1799789"/>
    <lineage>
        <taxon>Bacteria</taxon>
        <taxon>Pseudomonadati</taxon>
        <taxon>Pseudomonadota</taxon>
        <taxon>Gammaproteobacteria</taxon>
        <taxon>Alteromonadales</taxon>
        <taxon>Alteromonadaceae</taxon>
        <taxon>Paraglaciecola</taxon>
    </lineage>
</organism>
<dbReference type="AlphaFoldDB" id="A0A148KKD7"/>
<accession>A0A148KKD7</accession>
<evidence type="ECO:0000313" key="2">
    <source>
        <dbReference type="Proteomes" id="UP000070299"/>
    </source>
</evidence>